<evidence type="ECO:0000259" key="2">
    <source>
        <dbReference type="Pfam" id="PF02470"/>
    </source>
</evidence>
<keyword evidence="1" id="KW-1133">Transmembrane helix</keyword>
<feature type="transmembrane region" description="Helical" evidence="1">
    <location>
        <begin position="7"/>
        <end position="28"/>
    </location>
</feature>
<keyword evidence="1" id="KW-0812">Transmembrane</keyword>
<proteinExistence type="predicted"/>
<dbReference type="HOGENOM" id="CLU_013850_1_0_4"/>
<dbReference type="KEGG" id="bpsi:IX83_03410"/>
<dbReference type="Pfam" id="PF02470">
    <property type="entry name" value="MlaD"/>
    <property type="match status" value="1"/>
</dbReference>
<dbReference type="RefSeq" id="WP_038499156.1">
    <property type="nucleotide sequence ID" value="NZ_AFWK01000019.1"/>
</dbReference>
<dbReference type="eggNOG" id="COG1463">
    <property type="taxonomic scope" value="Bacteria"/>
</dbReference>
<dbReference type="InterPro" id="IPR003399">
    <property type="entry name" value="Mce/MlaD"/>
</dbReference>
<keyword evidence="4" id="KW-1185">Reference proteome</keyword>
<dbReference type="PANTHER" id="PTHR36698">
    <property type="entry name" value="BLL5892 PROTEIN"/>
    <property type="match status" value="1"/>
</dbReference>
<sequence length="313" mass="34205">MEPKAKHILIGSFTVGVIILAMLMVLFFSHGFEHKASRYYTVIFNDGVSGLSRGSAVEYSGLSVGEVVRLSLDPHQPNRVVAKIRLPADVTVYSGVKARLTIKGVTGLAVISLKGGDTTSAPIEGAKDIDDPAPEIVAIESSLAALINNGQDLMQNLTQLSVNVNKLFSPNNIQSFNQTLENIEKISHAVSNVLDPEFEQKFSGLMDSINNTMSSLEQISKEVNHFAQQGGKSLLKDAQQAIDNINQTSLVIRQLFEDNQYAVTQGTKGIARIAPALKSFEDAMVTMKSILQDLKDKPLQYMIEGQNLKEYRP</sequence>
<keyword evidence="1" id="KW-0472">Membrane</keyword>
<accession>A0A077DC69</accession>
<name>A0A077DC69_9BURK</name>
<dbReference type="EMBL" id="CP009238">
    <property type="protein sequence ID" value="AIL32480.1"/>
    <property type="molecule type" value="Genomic_DNA"/>
</dbReference>
<dbReference type="STRING" id="1072685.IX83_03410"/>
<dbReference type="PANTHER" id="PTHR36698:SF2">
    <property type="entry name" value="MCE_MLAD DOMAIN-CONTAINING PROTEIN"/>
    <property type="match status" value="1"/>
</dbReference>
<evidence type="ECO:0000256" key="1">
    <source>
        <dbReference type="SAM" id="Phobius"/>
    </source>
</evidence>
<dbReference type="AlphaFoldDB" id="A0A077DC69"/>
<evidence type="ECO:0000313" key="4">
    <source>
        <dbReference type="Proteomes" id="UP000028945"/>
    </source>
</evidence>
<evidence type="ECO:0000313" key="3">
    <source>
        <dbReference type="EMBL" id="AIL32480.1"/>
    </source>
</evidence>
<feature type="domain" description="Mce/MlaD" evidence="2">
    <location>
        <begin position="38"/>
        <end position="116"/>
    </location>
</feature>
<reference evidence="3 4" key="1">
    <citation type="journal article" date="2014" name="BMC Genomics">
        <title>A genomic perspective on a new bacterial genus and species from the Alcaligenaceae family, Basilea psittacipulmonis.</title>
        <authorList>
            <person name="Whiteson K.L."/>
            <person name="Hernandez D."/>
            <person name="Lazarevic V."/>
            <person name="Gaia N."/>
            <person name="Farinelli L."/>
            <person name="Francois P."/>
            <person name="Pilo P."/>
            <person name="Frey J."/>
            <person name="Schrenzel J."/>
        </authorList>
    </citation>
    <scope>NUCLEOTIDE SEQUENCE [LARGE SCALE GENOMIC DNA]</scope>
    <source>
        <strain evidence="3 4">DSM 24701</strain>
    </source>
</reference>
<dbReference type="Proteomes" id="UP000028945">
    <property type="component" value="Chromosome"/>
</dbReference>
<protein>
    <recommendedName>
        <fullName evidence="2">Mce/MlaD domain-containing protein</fullName>
    </recommendedName>
</protein>
<organism evidence="3 4">
    <name type="scientific">Basilea psittacipulmonis DSM 24701</name>
    <dbReference type="NCBI Taxonomy" id="1072685"/>
    <lineage>
        <taxon>Bacteria</taxon>
        <taxon>Pseudomonadati</taxon>
        <taxon>Pseudomonadota</taxon>
        <taxon>Betaproteobacteria</taxon>
        <taxon>Burkholderiales</taxon>
        <taxon>Alcaligenaceae</taxon>
        <taxon>Basilea</taxon>
    </lineage>
</organism>
<gene>
    <name evidence="3" type="ORF">IX83_03410</name>
</gene>
<dbReference type="OrthoDB" id="5294672at2"/>